<dbReference type="EMBL" id="CP029343">
    <property type="protein sequence ID" value="AWL04620.1"/>
    <property type="molecule type" value="Genomic_DNA"/>
</dbReference>
<dbReference type="AlphaFoldDB" id="A0A2S2DGY4"/>
<dbReference type="PANTHER" id="PTHR33387:SF3">
    <property type="entry name" value="DUF985 DOMAIN-CONTAINING PROTEIN"/>
    <property type="match status" value="1"/>
</dbReference>
<dbReference type="PANTHER" id="PTHR33387">
    <property type="entry name" value="RMLC-LIKE JELLY ROLL FOLD PROTEIN"/>
    <property type="match status" value="1"/>
</dbReference>
<dbReference type="KEGG" id="mtim:DIR46_09335"/>
<dbReference type="Proteomes" id="UP000245820">
    <property type="component" value="Chromosome"/>
</dbReference>
<dbReference type="Gene3D" id="2.60.120.10">
    <property type="entry name" value="Jelly Rolls"/>
    <property type="match status" value="1"/>
</dbReference>
<evidence type="ECO:0000259" key="1">
    <source>
        <dbReference type="Pfam" id="PF06172"/>
    </source>
</evidence>
<dbReference type="InterPro" id="IPR014710">
    <property type="entry name" value="RmlC-like_jellyroll"/>
</dbReference>
<keyword evidence="3" id="KW-1185">Reference proteome</keyword>
<organism evidence="2 3">
    <name type="scientific">Massilia oculi</name>
    <dbReference type="NCBI Taxonomy" id="945844"/>
    <lineage>
        <taxon>Bacteria</taxon>
        <taxon>Pseudomonadati</taxon>
        <taxon>Pseudomonadota</taxon>
        <taxon>Betaproteobacteria</taxon>
        <taxon>Burkholderiales</taxon>
        <taxon>Oxalobacteraceae</taxon>
        <taxon>Telluria group</taxon>
        <taxon>Massilia</taxon>
    </lineage>
</organism>
<sequence>MTPDTNSDHLISLLSLMPHPEGGHFKETYRSRHRVNREGDGASRSASTAIYYLLRARERSTWHRIRSDEMWHFYDGVPVRIHVLEPDGELSVLRLGNPLRHEGAQFQALVPAGRWFAAECEESEGHSLVGCTVAPGFEFEEFEIGDERFLKKDWPRHSALIARLA</sequence>
<dbReference type="OrthoDB" id="9798288at2"/>
<evidence type="ECO:0000313" key="2">
    <source>
        <dbReference type="EMBL" id="AWL04620.1"/>
    </source>
</evidence>
<feature type="domain" description="DUF985" evidence="1">
    <location>
        <begin position="9"/>
        <end position="144"/>
    </location>
</feature>
<dbReference type="Pfam" id="PF06172">
    <property type="entry name" value="Cupin_5"/>
    <property type="match status" value="1"/>
</dbReference>
<dbReference type="RefSeq" id="WP_109344996.1">
    <property type="nucleotide sequence ID" value="NZ_CP029343.1"/>
</dbReference>
<evidence type="ECO:0000313" key="3">
    <source>
        <dbReference type="Proteomes" id="UP000245820"/>
    </source>
</evidence>
<accession>A0A2S2DGY4</accession>
<proteinExistence type="predicted"/>
<dbReference type="SUPFAM" id="SSF51182">
    <property type="entry name" value="RmlC-like cupins"/>
    <property type="match status" value="1"/>
</dbReference>
<dbReference type="CDD" id="cd06121">
    <property type="entry name" value="cupin_YML079wp"/>
    <property type="match status" value="1"/>
</dbReference>
<dbReference type="InterPro" id="IPR009327">
    <property type="entry name" value="Cupin_DUF985"/>
</dbReference>
<dbReference type="InterPro" id="IPR039935">
    <property type="entry name" value="YML079W-like"/>
</dbReference>
<dbReference type="InterPro" id="IPR011051">
    <property type="entry name" value="RmlC_Cupin_sf"/>
</dbReference>
<protein>
    <recommendedName>
        <fullName evidence="1">DUF985 domain-containing protein</fullName>
    </recommendedName>
</protein>
<name>A0A2S2DGY4_9BURK</name>
<gene>
    <name evidence="2" type="ORF">DIR46_09335</name>
</gene>
<reference evidence="2 3" key="1">
    <citation type="submission" date="2018-05" db="EMBL/GenBank/DDBJ databases">
        <title>Complete genome sequence of Massilia oculi sp. nov. CCUG 43427T (=DSM 26321T), the type strain of M. oculi, and comparison with genome sequences of other Massilia strains.</title>
        <authorList>
            <person name="Zhu B."/>
        </authorList>
    </citation>
    <scope>NUCLEOTIDE SEQUENCE [LARGE SCALE GENOMIC DNA]</scope>
    <source>
        <strain evidence="2 3">CCUG 43427</strain>
    </source>
</reference>